<dbReference type="EMBL" id="JAOQJU010000001">
    <property type="protein sequence ID" value="MCU6684953.1"/>
    <property type="molecule type" value="Genomic_DNA"/>
</dbReference>
<reference evidence="6 7" key="1">
    <citation type="journal article" date="2021" name="ISME Commun">
        <title>Automated analysis of genomic sequences facilitates high-throughput and comprehensive description of bacteria.</title>
        <authorList>
            <person name="Hitch T.C.A."/>
        </authorList>
    </citation>
    <scope>NUCLEOTIDE SEQUENCE [LARGE SCALE GENOMIC DNA]</scope>
    <source>
        <strain evidence="6 7">Sanger_03</strain>
    </source>
</reference>
<name>A0ABT2RHR3_9FIRM</name>
<dbReference type="Proteomes" id="UP001652431">
    <property type="component" value="Unassembled WGS sequence"/>
</dbReference>
<evidence type="ECO:0000313" key="7">
    <source>
        <dbReference type="Proteomes" id="UP001652431"/>
    </source>
</evidence>
<evidence type="ECO:0000256" key="4">
    <source>
        <dbReference type="SAM" id="SignalP"/>
    </source>
</evidence>
<evidence type="ECO:0000256" key="1">
    <source>
        <dbReference type="ARBA" id="ARBA00022729"/>
    </source>
</evidence>
<feature type="chain" id="PRO_5045799458" description="Peptidoglycan hydrolase PcsB coiled-coil domain-containing protein" evidence="4">
    <location>
        <begin position="27"/>
        <end position="350"/>
    </location>
</feature>
<feature type="coiled-coil region" evidence="2">
    <location>
        <begin position="141"/>
        <end position="222"/>
    </location>
</feature>
<dbReference type="InterPro" id="IPR057309">
    <property type="entry name" value="PcsB_CC"/>
</dbReference>
<comment type="caution">
    <text evidence="6">The sequence shown here is derived from an EMBL/GenBank/DDBJ whole genome shotgun (WGS) entry which is preliminary data.</text>
</comment>
<protein>
    <recommendedName>
        <fullName evidence="5">Peptidoglycan hydrolase PcsB coiled-coil domain-containing protein</fullName>
    </recommendedName>
</protein>
<keyword evidence="7" id="KW-1185">Reference proteome</keyword>
<feature type="signal peptide" evidence="4">
    <location>
        <begin position="1"/>
        <end position="26"/>
    </location>
</feature>
<sequence>MKRKFNRKFCGILALTVTLVAIPVSATDVQSLENKTNDLQEELEGVNQELLEISNQIEDTEAQIENVNNEMLRLEDSLSISKENEERQYEAMKARIKYMYENDGFSMLEFLCSAESMSDFLNKADFVQNISSYDREKFELLKAMREGIDEQEASLEEEQASLEELESQLKAQQESLEKKAEETSTDLKAFNAQLQALREEEQRKAEEEAAAAAAAAAAAEAASQSASASSSFGSSNENSSGSKDTGSSNSSSGNSGYVYASGGALTPEKGVVYYDGHRETYYSQRVLPGGGLNIPGRHVAEDGTIRDIDGYICVASSDYPRGTIVNTSLGLGKVYDSGCASGTIDIYTDW</sequence>
<dbReference type="Pfam" id="PF24568">
    <property type="entry name" value="CC_PcsB"/>
    <property type="match status" value="1"/>
</dbReference>
<gene>
    <name evidence="6" type="ORF">OCV99_00010</name>
</gene>
<organism evidence="6 7">
    <name type="scientific">Dorea acetigenes</name>
    <dbReference type="NCBI Taxonomy" id="2981787"/>
    <lineage>
        <taxon>Bacteria</taxon>
        <taxon>Bacillati</taxon>
        <taxon>Bacillota</taxon>
        <taxon>Clostridia</taxon>
        <taxon>Lachnospirales</taxon>
        <taxon>Lachnospiraceae</taxon>
        <taxon>Dorea</taxon>
    </lineage>
</organism>
<feature type="region of interest" description="Disordered" evidence="3">
    <location>
        <begin position="226"/>
        <end position="252"/>
    </location>
</feature>
<feature type="coiled-coil region" evidence="2">
    <location>
        <begin position="29"/>
        <end position="102"/>
    </location>
</feature>
<keyword evidence="2" id="KW-0175">Coiled coil</keyword>
<feature type="domain" description="Peptidoglycan hydrolase PcsB coiled-coil" evidence="5">
    <location>
        <begin position="83"/>
        <end position="145"/>
    </location>
</feature>
<dbReference type="Gene3D" id="6.10.250.3150">
    <property type="match status" value="1"/>
</dbReference>
<accession>A0ABT2RHR3</accession>
<evidence type="ECO:0000259" key="5">
    <source>
        <dbReference type="Pfam" id="PF24568"/>
    </source>
</evidence>
<proteinExistence type="predicted"/>
<keyword evidence="1 4" id="KW-0732">Signal</keyword>
<evidence type="ECO:0000256" key="3">
    <source>
        <dbReference type="SAM" id="MobiDB-lite"/>
    </source>
</evidence>
<evidence type="ECO:0000313" key="6">
    <source>
        <dbReference type="EMBL" id="MCU6684953.1"/>
    </source>
</evidence>
<evidence type="ECO:0000256" key="2">
    <source>
        <dbReference type="SAM" id="Coils"/>
    </source>
</evidence>
<dbReference type="RefSeq" id="WP_158367083.1">
    <property type="nucleotide sequence ID" value="NZ_JAOQJU010000001.1"/>
</dbReference>